<name>A0ABQ3GP18_9GAMM</name>
<sequence>MDTKRIFVLGNGFDLAHYLPTAYVHFMDAMMVVESWKEEKELGFDHLFQKYIAGQCSDRDKDFFGKTKELYKTDDLRLSIDTVKDLQIKLKDNGWFQHFKHHLTGVDTWIDFENEIESLLVKMCDLFEMSFDEKTIGYFTDNTSLYSNIDNETLTIKATDVLADNYRQVNKAFFDNFKLQTTFVQNTLRNFHLIDDLYFKAEDTYNPNSFRSNTIERSGISLEEFKELKESNSPYARRVTKEYFKNVIDINFLKKYSDSYLEFEGNKVLRQILSHLDGFNDIFKMYIMLVVNQLEPINEFVRFGDLNKNLQAIFTFNYSNSFERLYSDVKLLTIDKVQYVHGSTNSRKIVLGISDLEDERLRKYKVYGFVKTHQKLINDTDYQFLDHEDLNIKRVLGQSLSDVPYEVIFWGHSLADSDAEYIKAVFEMNADEKLPNVKLRVWCFQNDPHEPLANLIHIVSKEVIERWMKKGWLVFEAAPDIYEENKKAE</sequence>
<organism evidence="1 2">
    <name type="scientific">Psychrobacter glaciei</name>
    <dbReference type="NCBI Taxonomy" id="619771"/>
    <lineage>
        <taxon>Bacteria</taxon>
        <taxon>Pseudomonadati</taxon>
        <taxon>Pseudomonadota</taxon>
        <taxon>Gammaproteobacteria</taxon>
        <taxon>Moraxellales</taxon>
        <taxon>Moraxellaceae</taxon>
        <taxon>Psychrobacter</taxon>
    </lineage>
</organism>
<dbReference type="RefSeq" id="WP_189580812.1">
    <property type="nucleotide sequence ID" value="NZ_BMZR01000001.1"/>
</dbReference>
<dbReference type="Pfam" id="PF14253">
    <property type="entry name" value="AbiH"/>
    <property type="match status" value="1"/>
</dbReference>
<reference evidence="2" key="1">
    <citation type="journal article" date="2019" name="Int. J. Syst. Evol. Microbiol.">
        <title>The Global Catalogue of Microorganisms (GCM) 10K type strain sequencing project: providing services to taxonomists for standard genome sequencing and annotation.</title>
        <authorList>
            <consortium name="The Broad Institute Genomics Platform"/>
            <consortium name="The Broad Institute Genome Sequencing Center for Infectious Disease"/>
            <person name="Wu L."/>
            <person name="Ma J."/>
        </authorList>
    </citation>
    <scope>NUCLEOTIDE SEQUENCE [LARGE SCALE GENOMIC DNA]</scope>
    <source>
        <strain evidence="2">KCTC 42280</strain>
    </source>
</reference>
<dbReference type="InterPro" id="IPR025935">
    <property type="entry name" value="AbiH"/>
</dbReference>
<gene>
    <name evidence="1" type="ORF">GCM10016272_03530</name>
</gene>
<protein>
    <recommendedName>
        <fullName evidence="3">Bacteriophage abortive infection AbiH</fullName>
    </recommendedName>
</protein>
<dbReference type="EMBL" id="BMZR01000001">
    <property type="protein sequence ID" value="GHD26543.1"/>
    <property type="molecule type" value="Genomic_DNA"/>
</dbReference>
<dbReference type="Proteomes" id="UP000610203">
    <property type="component" value="Unassembled WGS sequence"/>
</dbReference>
<evidence type="ECO:0008006" key="3">
    <source>
        <dbReference type="Google" id="ProtNLM"/>
    </source>
</evidence>
<accession>A0ABQ3GP18</accession>
<evidence type="ECO:0000313" key="2">
    <source>
        <dbReference type="Proteomes" id="UP000610203"/>
    </source>
</evidence>
<keyword evidence="2" id="KW-1185">Reference proteome</keyword>
<proteinExistence type="predicted"/>
<evidence type="ECO:0000313" key="1">
    <source>
        <dbReference type="EMBL" id="GHD26543.1"/>
    </source>
</evidence>
<comment type="caution">
    <text evidence="1">The sequence shown here is derived from an EMBL/GenBank/DDBJ whole genome shotgun (WGS) entry which is preliminary data.</text>
</comment>